<evidence type="ECO:0000313" key="7">
    <source>
        <dbReference type="Proteomes" id="UP000184188"/>
    </source>
</evidence>
<protein>
    <submittedName>
        <fullName evidence="6">Uncharacterized protein</fullName>
    </submittedName>
</protein>
<sequence length="543" mass="60845">MMASSPFLGPKRPFVKTIIIGAGFSGLAMGCKLKAVAKSDDFVIYDQADGAGGTWWANKYPGCGVDIPAVLYSLSFAPNPSFSRLFPKQKEILQYFNDVADRFDVTRHFCFNIRWERAYWQDESSTWLVEMKDLTSGQAFQHECSVLISAVGGVSIPNIPKLQGMDGFEGDIVHTARWKDDLALKNKDVVVIGNGSSASQLIPTIIKDAKSVTQFIRTPQHYMKSQDRAVGSLWTLLFRFVPGLLRLIRAATFLYLETSHAQFNLTRYGAEMRAKSLQLSDLYVRMTAPVKYWGLLTPAHDLGCKRRVFDNDNYLECLNRDNIHLTDDPIIAIEPRSVLTNSGLSYPADTIVFATGFSLSQFDSLLVGRYGYTREMHRKTYGTVEAFKTVAMAGFPNFFYILGPHSGKGHTSTLYAAENFVDLILRVTKPIFEGKASSVEVKFAAEQRFHFEIQGALKNTVFTGLCNSWYIDGKTGKNWFIYPWNSLILWFSTHFGGGSDWTYNYNTRTKANGFHFGILSVSTTVTILLLGRILLALVGTNKT</sequence>
<feature type="transmembrane region" description="Helical" evidence="5">
    <location>
        <begin position="514"/>
        <end position="538"/>
    </location>
</feature>
<dbReference type="GeneID" id="34607460"/>
<keyword evidence="5" id="KW-0472">Membrane</keyword>
<evidence type="ECO:0000256" key="1">
    <source>
        <dbReference type="ARBA" id="ARBA00001974"/>
    </source>
</evidence>
<name>A0A1L9SSL0_9EURO</name>
<keyword evidence="3" id="KW-0285">Flavoprotein</keyword>
<proteinExistence type="inferred from homology"/>
<accession>A0A1L9SSL0</accession>
<dbReference type="PANTHER" id="PTHR42877">
    <property type="entry name" value="L-ORNITHINE N(5)-MONOOXYGENASE-RELATED"/>
    <property type="match status" value="1"/>
</dbReference>
<dbReference type="PANTHER" id="PTHR42877:SF5">
    <property type="entry name" value="L-ORNITHINE N(5)-MONOOXYGENASE-RELATED"/>
    <property type="match status" value="1"/>
</dbReference>
<evidence type="ECO:0000256" key="3">
    <source>
        <dbReference type="ARBA" id="ARBA00022630"/>
    </source>
</evidence>
<evidence type="ECO:0000256" key="4">
    <source>
        <dbReference type="ARBA" id="ARBA00022827"/>
    </source>
</evidence>
<dbReference type="InterPro" id="IPR036188">
    <property type="entry name" value="FAD/NAD-bd_sf"/>
</dbReference>
<gene>
    <name evidence="6" type="ORF">ASPZODRAFT_1104154</name>
</gene>
<comment type="similarity">
    <text evidence="2">Belongs to the FAD-binding monooxygenase family.</text>
</comment>
<dbReference type="AlphaFoldDB" id="A0A1L9SSL0"/>
<evidence type="ECO:0000313" key="6">
    <source>
        <dbReference type="EMBL" id="OJJ50091.1"/>
    </source>
</evidence>
<keyword evidence="7" id="KW-1185">Reference proteome</keyword>
<dbReference type="OrthoDB" id="74360at2759"/>
<dbReference type="SUPFAM" id="SSF51905">
    <property type="entry name" value="FAD/NAD(P)-binding domain"/>
    <property type="match status" value="1"/>
</dbReference>
<dbReference type="EMBL" id="KV878337">
    <property type="protein sequence ID" value="OJJ50091.1"/>
    <property type="molecule type" value="Genomic_DNA"/>
</dbReference>
<dbReference type="Pfam" id="PF13738">
    <property type="entry name" value="Pyr_redox_3"/>
    <property type="match status" value="1"/>
</dbReference>
<evidence type="ECO:0000256" key="5">
    <source>
        <dbReference type="SAM" id="Phobius"/>
    </source>
</evidence>
<reference evidence="7" key="1">
    <citation type="journal article" date="2017" name="Genome Biol.">
        <title>Comparative genomics reveals high biological diversity and specific adaptations in the industrially and medically important fungal genus Aspergillus.</title>
        <authorList>
            <person name="de Vries R.P."/>
            <person name="Riley R."/>
            <person name="Wiebenga A."/>
            <person name="Aguilar-Osorio G."/>
            <person name="Amillis S."/>
            <person name="Uchima C.A."/>
            <person name="Anderluh G."/>
            <person name="Asadollahi M."/>
            <person name="Askin M."/>
            <person name="Barry K."/>
            <person name="Battaglia E."/>
            <person name="Bayram O."/>
            <person name="Benocci T."/>
            <person name="Braus-Stromeyer S.A."/>
            <person name="Caldana C."/>
            <person name="Canovas D."/>
            <person name="Cerqueira G.C."/>
            <person name="Chen F."/>
            <person name="Chen W."/>
            <person name="Choi C."/>
            <person name="Clum A."/>
            <person name="Dos Santos R.A."/>
            <person name="Damasio A.R."/>
            <person name="Diallinas G."/>
            <person name="Emri T."/>
            <person name="Fekete E."/>
            <person name="Flipphi M."/>
            <person name="Freyberg S."/>
            <person name="Gallo A."/>
            <person name="Gournas C."/>
            <person name="Habgood R."/>
            <person name="Hainaut M."/>
            <person name="Harispe M.L."/>
            <person name="Henrissat B."/>
            <person name="Hilden K.S."/>
            <person name="Hope R."/>
            <person name="Hossain A."/>
            <person name="Karabika E."/>
            <person name="Karaffa L."/>
            <person name="Karanyi Z."/>
            <person name="Krasevec N."/>
            <person name="Kuo A."/>
            <person name="Kusch H."/>
            <person name="LaButti K."/>
            <person name="Lagendijk E.L."/>
            <person name="Lapidus A."/>
            <person name="Levasseur A."/>
            <person name="Lindquist E."/>
            <person name="Lipzen A."/>
            <person name="Logrieco A.F."/>
            <person name="MacCabe A."/>
            <person name="Maekelae M.R."/>
            <person name="Malavazi I."/>
            <person name="Melin P."/>
            <person name="Meyer V."/>
            <person name="Mielnichuk N."/>
            <person name="Miskei M."/>
            <person name="Molnar A.P."/>
            <person name="Mule G."/>
            <person name="Ngan C.Y."/>
            <person name="Orejas M."/>
            <person name="Orosz E."/>
            <person name="Ouedraogo J.P."/>
            <person name="Overkamp K.M."/>
            <person name="Park H.-S."/>
            <person name="Perrone G."/>
            <person name="Piumi F."/>
            <person name="Punt P.J."/>
            <person name="Ram A.F."/>
            <person name="Ramon A."/>
            <person name="Rauscher S."/>
            <person name="Record E."/>
            <person name="Riano-Pachon D.M."/>
            <person name="Robert V."/>
            <person name="Roehrig J."/>
            <person name="Ruller R."/>
            <person name="Salamov A."/>
            <person name="Salih N.S."/>
            <person name="Samson R.A."/>
            <person name="Sandor E."/>
            <person name="Sanguinetti M."/>
            <person name="Schuetze T."/>
            <person name="Sepcic K."/>
            <person name="Shelest E."/>
            <person name="Sherlock G."/>
            <person name="Sophianopoulou V."/>
            <person name="Squina F.M."/>
            <person name="Sun H."/>
            <person name="Susca A."/>
            <person name="Todd R.B."/>
            <person name="Tsang A."/>
            <person name="Unkles S.E."/>
            <person name="van de Wiele N."/>
            <person name="van Rossen-Uffink D."/>
            <person name="Oliveira J.V."/>
            <person name="Vesth T.C."/>
            <person name="Visser J."/>
            <person name="Yu J.-H."/>
            <person name="Zhou M."/>
            <person name="Andersen M.R."/>
            <person name="Archer D.B."/>
            <person name="Baker S.E."/>
            <person name="Benoit I."/>
            <person name="Brakhage A.A."/>
            <person name="Braus G.H."/>
            <person name="Fischer R."/>
            <person name="Frisvad J.C."/>
            <person name="Goldman G.H."/>
            <person name="Houbraken J."/>
            <person name="Oakley B."/>
            <person name="Pocsi I."/>
            <person name="Scazzocchio C."/>
            <person name="Seiboth B."/>
            <person name="vanKuyk P.A."/>
            <person name="Wortman J."/>
            <person name="Dyer P.S."/>
            <person name="Grigoriev I.V."/>
        </authorList>
    </citation>
    <scope>NUCLEOTIDE SEQUENCE [LARGE SCALE GENOMIC DNA]</scope>
    <source>
        <strain evidence="7">CBS 506.65</strain>
    </source>
</reference>
<organism evidence="6 7">
    <name type="scientific">Penicilliopsis zonata CBS 506.65</name>
    <dbReference type="NCBI Taxonomy" id="1073090"/>
    <lineage>
        <taxon>Eukaryota</taxon>
        <taxon>Fungi</taxon>
        <taxon>Dikarya</taxon>
        <taxon>Ascomycota</taxon>
        <taxon>Pezizomycotina</taxon>
        <taxon>Eurotiomycetes</taxon>
        <taxon>Eurotiomycetidae</taxon>
        <taxon>Eurotiales</taxon>
        <taxon>Aspergillaceae</taxon>
        <taxon>Penicilliopsis</taxon>
    </lineage>
</organism>
<dbReference type="VEuPathDB" id="FungiDB:ASPZODRAFT_1104154"/>
<dbReference type="Proteomes" id="UP000184188">
    <property type="component" value="Unassembled WGS sequence"/>
</dbReference>
<dbReference type="STRING" id="1073090.A0A1L9SSL0"/>
<keyword evidence="4" id="KW-0274">FAD</keyword>
<dbReference type="RefSeq" id="XP_022584601.1">
    <property type="nucleotide sequence ID" value="XM_022720995.1"/>
</dbReference>
<dbReference type="Gene3D" id="3.50.50.60">
    <property type="entry name" value="FAD/NAD(P)-binding domain"/>
    <property type="match status" value="2"/>
</dbReference>
<keyword evidence="5" id="KW-1133">Transmembrane helix</keyword>
<dbReference type="InterPro" id="IPR051209">
    <property type="entry name" value="FAD-bind_Monooxygenase_sf"/>
</dbReference>
<evidence type="ECO:0000256" key="2">
    <source>
        <dbReference type="ARBA" id="ARBA00010139"/>
    </source>
</evidence>
<comment type="cofactor">
    <cofactor evidence="1">
        <name>FAD</name>
        <dbReference type="ChEBI" id="CHEBI:57692"/>
    </cofactor>
</comment>
<keyword evidence="5" id="KW-0812">Transmembrane</keyword>